<dbReference type="FunFam" id="3.40.1260.10:FF:000001">
    <property type="entry name" value="Sulfurtransferase TusD"/>
    <property type="match status" value="1"/>
</dbReference>
<keyword evidence="3" id="KW-0963">Cytoplasm</keyword>
<dbReference type="GO" id="GO:0016783">
    <property type="term" value="F:sulfurtransferase activity"/>
    <property type="evidence" value="ECO:0007669"/>
    <property type="project" value="InterPro"/>
</dbReference>
<dbReference type="PANTHER" id="PTHR34874:SF3">
    <property type="entry name" value="SULFURTRANSFERASE TUSD"/>
    <property type="match status" value="1"/>
</dbReference>
<dbReference type="Proteomes" id="UP000502117">
    <property type="component" value="Chromosome"/>
</dbReference>
<evidence type="ECO:0000256" key="3">
    <source>
        <dbReference type="ARBA" id="ARBA00022490"/>
    </source>
</evidence>
<evidence type="ECO:0000256" key="2">
    <source>
        <dbReference type="ARBA" id="ARBA00007067"/>
    </source>
</evidence>
<organism evidence="5 6">
    <name type="scientific">Shewanella chilikensis</name>
    <dbReference type="NCBI Taxonomy" id="558541"/>
    <lineage>
        <taxon>Bacteria</taxon>
        <taxon>Pseudomonadati</taxon>
        <taxon>Pseudomonadota</taxon>
        <taxon>Gammaproteobacteria</taxon>
        <taxon>Alteromonadales</taxon>
        <taxon>Shewanellaceae</taxon>
        <taxon>Shewanella</taxon>
    </lineage>
</organism>
<evidence type="ECO:0000256" key="4">
    <source>
        <dbReference type="ARBA" id="ARBA00022679"/>
    </source>
</evidence>
<protein>
    <submittedName>
        <fullName evidence="5">Sulfurtransferase complex subunit TusD</fullName>
    </submittedName>
</protein>
<dbReference type="InterPro" id="IPR017463">
    <property type="entry name" value="Sulphur_relay_TusD/DsrE"/>
</dbReference>
<dbReference type="InterPro" id="IPR027396">
    <property type="entry name" value="DsrEFH-like"/>
</dbReference>
<dbReference type="EMBL" id="CP045857">
    <property type="protein sequence ID" value="QIJ04713.1"/>
    <property type="molecule type" value="Genomic_DNA"/>
</dbReference>
<dbReference type="GO" id="GO:0002143">
    <property type="term" value="P:tRNA wobble position uridine thiolation"/>
    <property type="evidence" value="ECO:0007669"/>
    <property type="project" value="TreeGrafter"/>
</dbReference>
<dbReference type="Pfam" id="PF02635">
    <property type="entry name" value="DsrE"/>
    <property type="match status" value="1"/>
</dbReference>
<dbReference type="NCBIfam" id="TIGR03012">
    <property type="entry name" value="sulf_tusD_dsrE"/>
    <property type="match status" value="1"/>
</dbReference>
<accession>A0A6G7LSB7</accession>
<dbReference type="RefSeq" id="WP_165565085.1">
    <property type="nucleotide sequence ID" value="NZ_CP045857.1"/>
</dbReference>
<gene>
    <name evidence="5" type="primary">tusD</name>
    <name evidence="5" type="ORF">GII14_11505</name>
</gene>
<dbReference type="AlphaFoldDB" id="A0A6G7LSB7"/>
<dbReference type="NCBIfam" id="NF001237">
    <property type="entry name" value="PRK00207.1"/>
    <property type="match status" value="1"/>
</dbReference>
<dbReference type="KEGG" id="schk:GII14_11505"/>
<keyword evidence="4 5" id="KW-0808">Transferase</keyword>
<name>A0A6G7LSB7_9GAMM</name>
<evidence type="ECO:0000256" key="1">
    <source>
        <dbReference type="ARBA" id="ARBA00004496"/>
    </source>
</evidence>
<evidence type="ECO:0000313" key="6">
    <source>
        <dbReference type="Proteomes" id="UP000502117"/>
    </source>
</evidence>
<comment type="similarity">
    <text evidence="2">Belongs to the DsrE/TusD family.</text>
</comment>
<proteinExistence type="inferred from homology"/>
<dbReference type="SUPFAM" id="SSF75169">
    <property type="entry name" value="DsrEFH-like"/>
    <property type="match status" value="1"/>
</dbReference>
<sequence>MSKLIIMVNGSVYGPAAGFHALKYTRAALQAGHEVHCVFFYQDGVSQSNALCAPASDELDLTAAWQQLAKEWQLNLVNCVSAALRRGVLSAQDAKDNAKASANLAAGFSMGGLGELVTGLEKSDRLVSF</sequence>
<dbReference type="GO" id="GO:1990228">
    <property type="term" value="C:sulfurtransferase complex"/>
    <property type="evidence" value="ECO:0007669"/>
    <property type="project" value="TreeGrafter"/>
</dbReference>
<dbReference type="Gene3D" id="3.40.1260.10">
    <property type="entry name" value="DsrEFH-like"/>
    <property type="match status" value="1"/>
</dbReference>
<dbReference type="InterPro" id="IPR003787">
    <property type="entry name" value="Sulphur_relay_DsrE/F-like"/>
</dbReference>
<dbReference type="GO" id="GO:0097163">
    <property type="term" value="F:sulfur carrier activity"/>
    <property type="evidence" value="ECO:0007669"/>
    <property type="project" value="TreeGrafter"/>
</dbReference>
<reference evidence="5 6" key="1">
    <citation type="submission" date="2019-11" db="EMBL/GenBank/DDBJ databases">
        <title>Complete Genome Sequence of Shewanella chilikensis Strain DC57, Isolated from Corroded Seal Rings at a floating production facility in Australia.</title>
        <authorList>
            <person name="Salgar-Chaparro S.J."/>
            <person name="Castillo-Villamizar G.A."/>
            <person name="Poehlein A."/>
            <person name="Daniel R."/>
            <person name="Machuca L."/>
        </authorList>
    </citation>
    <scope>NUCLEOTIDE SEQUENCE [LARGE SCALE GENOMIC DNA]</scope>
    <source>
        <strain evidence="5 6">DC57</strain>
    </source>
</reference>
<evidence type="ECO:0000313" key="5">
    <source>
        <dbReference type="EMBL" id="QIJ04713.1"/>
    </source>
</evidence>
<dbReference type="PANTHER" id="PTHR34874">
    <property type="entry name" value="PROTEIN YCHN"/>
    <property type="match status" value="1"/>
</dbReference>
<comment type="subcellular location">
    <subcellularLocation>
        <location evidence="1">Cytoplasm</location>
    </subcellularLocation>
</comment>